<dbReference type="InterPro" id="IPR008983">
    <property type="entry name" value="Tumour_necrosis_fac-like_dom"/>
</dbReference>
<accession>A0A8D0BTX4</accession>
<comment type="subcellular location">
    <subcellularLocation>
        <location evidence="1">Membrane</location>
    </subcellularLocation>
</comment>
<reference evidence="7" key="2">
    <citation type="submission" date="2025-09" db="UniProtKB">
        <authorList>
            <consortium name="Ensembl"/>
        </authorList>
    </citation>
    <scope>IDENTIFICATION</scope>
</reference>
<sequence>MDGEFSRAVWIGEERAAGCKCRRKQAHLKGDPRLQCLVACCLLLFLVLALPVLYLLGQSAIMCKEHRRDQILNERTPAYEKLQGNPSSSSANQSADIKPKAHLQGIKTTNNHTLTYSKKTYHILQWRPEYRHEMNCTNGLLNITKDGYYFVYSQVSFRAPSNNNGKTKPYCDQQVLQLSDAYPEPITVLEGRITLEEKEKWKKTIYVGGFTFLRQNASLMVSVTRPELVEYSGTAATYFGAFLI</sequence>
<keyword evidence="4 5" id="KW-0472">Membrane</keyword>
<comment type="similarity">
    <text evidence="2">Belongs to the tumor necrosis factor family.</text>
</comment>
<organism evidence="7 8">
    <name type="scientific">Salvator merianae</name>
    <name type="common">Argentine black and white tegu</name>
    <name type="synonym">Tupinambis merianae</name>
    <dbReference type="NCBI Taxonomy" id="96440"/>
    <lineage>
        <taxon>Eukaryota</taxon>
        <taxon>Metazoa</taxon>
        <taxon>Chordata</taxon>
        <taxon>Craniata</taxon>
        <taxon>Vertebrata</taxon>
        <taxon>Euteleostomi</taxon>
        <taxon>Lepidosauria</taxon>
        <taxon>Squamata</taxon>
        <taxon>Bifurcata</taxon>
        <taxon>Unidentata</taxon>
        <taxon>Episquamata</taxon>
        <taxon>Laterata</taxon>
        <taxon>Teiioidea</taxon>
        <taxon>Teiidae</taxon>
        <taxon>Salvator</taxon>
    </lineage>
</organism>
<evidence type="ECO:0000256" key="1">
    <source>
        <dbReference type="ARBA" id="ARBA00004370"/>
    </source>
</evidence>
<keyword evidence="3" id="KW-0202">Cytokine</keyword>
<dbReference type="GO" id="GO:0005164">
    <property type="term" value="F:tumor necrosis factor receptor binding"/>
    <property type="evidence" value="ECO:0007669"/>
    <property type="project" value="InterPro"/>
</dbReference>
<proteinExistence type="inferred from homology"/>
<dbReference type="CDD" id="cd00184">
    <property type="entry name" value="TNF"/>
    <property type="match status" value="1"/>
</dbReference>
<name>A0A8D0BTX4_SALMN</name>
<keyword evidence="5" id="KW-1133">Transmembrane helix</keyword>
<dbReference type="AlphaFoldDB" id="A0A8D0BTX4"/>
<dbReference type="GO" id="GO:0006955">
    <property type="term" value="P:immune response"/>
    <property type="evidence" value="ECO:0007669"/>
    <property type="project" value="InterPro"/>
</dbReference>
<evidence type="ECO:0000313" key="7">
    <source>
        <dbReference type="Ensembl" id="ENSSMRP00000013153.1"/>
    </source>
</evidence>
<evidence type="ECO:0000259" key="6">
    <source>
        <dbReference type="PROSITE" id="PS50049"/>
    </source>
</evidence>
<dbReference type="PANTHER" id="PTHR11471:SF24">
    <property type="entry name" value="TUMOR NECROSIS FACTOR LIGAND SUPERFAMILY MEMBER 15"/>
    <property type="match status" value="1"/>
</dbReference>
<dbReference type="InterPro" id="IPR006052">
    <property type="entry name" value="TNF_dom"/>
</dbReference>
<dbReference type="GO" id="GO:0016020">
    <property type="term" value="C:membrane"/>
    <property type="evidence" value="ECO:0007669"/>
    <property type="project" value="UniProtKB-SubCell"/>
</dbReference>
<keyword evidence="8" id="KW-1185">Reference proteome</keyword>
<dbReference type="Gene3D" id="2.60.120.40">
    <property type="match status" value="1"/>
</dbReference>
<feature type="transmembrane region" description="Helical" evidence="5">
    <location>
        <begin position="34"/>
        <end position="57"/>
    </location>
</feature>
<evidence type="ECO:0000256" key="3">
    <source>
        <dbReference type="ARBA" id="ARBA00022514"/>
    </source>
</evidence>
<dbReference type="GO" id="GO:0005615">
    <property type="term" value="C:extracellular space"/>
    <property type="evidence" value="ECO:0007669"/>
    <property type="project" value="UniProtKB-KW"/>
</dbReference>
<evidence type="ECO:0000256" key="2">
    <source>
        <dbReference type="ARBA" id="ARBA00008670"/>
    </source>
</evidence>
<dbReference type="OMA" id="EACVFQT"/>
<dbReference type="PROSITE" id="PS50049">
    <property type="entry name" value="THD_2"/>
    <property type="match status" value="1"/>
</dbReference>
<dbReference type="Ensembl" id="ENSSMRT00000015313.1">
    <property type="protein sequence ID" value="ENSSMRP00000013153.1"/>
    <property type="gene ID" value="ENSSMRG00000010243.1"/>
</dbReference>
<keyword evidence="5" id="KW-0812">Transmembrane</keyword>
<dbReference type="GO" id="GO:0005125">
    <property type="term" value="F:cytokine activity"/>
    <property type="evidence" value="ECO:0007669"/>
    <property type="project" value="UniProtKB-KW"/>
</dbReference>
<dbReference type="Proteomes" id="UP000694421">
    <property type="component" value="Unplaced"/>
</dbReference>
<feature type="domain" description="THD" evidence="6">
    <location>
        <begin position="99"/>
        <end position="244"/>
    </location>
</feature>
<protein>
    <submittedName>
        <fullName evidence="7">TNF superfamily member 15</fullName>
    </submittedName>
</protein>
<dbReference type="Pfam" id="PF00229">
    <property type="entry name" value="TNF"/>
    <property type="match status" value="1"/>
</dbReference>
<reference evidence="7" key="1">
    <citation type="submission" date="2025-08" db="UniProtKB">
        <authorList>
            <consortium name="Ensembl"/>
        </authorList>
    </citation>
    <scope>IDENTIFICATION</scope>
</reference>
<evidence type="ECO:0000256" key="5">
    <source>
        <dbReference type="SAM" id="Phobius"/>
    </source>
</evidence>
<dbReference type="PANTHER" id="PTHR11471">
    <property type="entry name" value="TUMOR NECROSIS FACTOR FAMILY MEMBER"/>
    <property type="match status" value="1"/>
</dbReference>
<evidence type="ECO:0000256" key="4">
    <source>
        <dbReference type="ARBA" id="ARBA00023136"/>
    </source>
</evidence>
<dbReference type="SMART" id="SM00207">
    <property type="entry name" value="TNF"/>
    <property type="match status" value="1"/>
</dbReference>
<dbReference type="GeneTree" id="ENSGT01060000248544"/>
<dbReference type="SUPFAM" id="SSF49842">
    <property type="entry name" value="TNF-like"/>
    <property type="match status" value="1"/>
</dbReference>
<evidence type="ECO:0000313" key="8">
    <source>
        <dbReference type="Proteomes" id="UP000694421"/>
    </source>
</evidence>